<name>A0ABN9SFZ8_9DINO</name>
<evidence type="ECO:0000313" key="1">
    <source>
        <dbReference type="EMBL" id="CAK0830179.1"/>
    </source>
</evidence>
<comment type="caution">
    <text evidence="1">The sequence shown here is derived from an EMBL/GenBank/DDBJ whole genome shotgun (WGS) entry which is preliminary data.</text>
</comment>
<dbReference type="Proteomes" id="UP001189429">
    <property type="component" value="Unassembled WGS sequence"/>
</dbReference>
<proteinExistence type="predicted"/>
<dbReference type="EMBL" id="CAUYUJ010010757">
    <property type="protein sequence ID" value="CAK0830179.1"/>
    <property type="molecule type" value="Genomic_DNA"/>
</dbReference>
<evidence type="ECO:0000313" key="2">
    <source>
        <dbReference type="Proteomes" id="UP001189429"/>
    </source>
</evidence>
<organism evidence="1 2">
    <name type="scientific">Prorocentrum cordatum</name>
    <dbReference type="NCBI Taxonomy" id="2364126"/>
    <lineage>
        <taxon>Eukaryota</taxon>
        <taxon>Sar</taxon>
        <taxon>Alveolata</taxon>
        <taxon>Dinophyceae</taxon>
        <taxon>Prorocentrales</taxon>
        <taxon>Prorocentraceae</taxon>
        <taxon>Prorocentrum</taxon>
    </lineage>
</organism>
<accession>A0ABN9SFZ8</accession>
<sequence length="135" mass="13800">MHGRAACSGTAAACSSRASARGDLGKQCPACAWRPFPRSCGTESCSAQGRPAAEMPHANLGRAAGCTQGLESAAVCRRLRAAARAGPATLAATEALLTALPQGATLLCEWAKCPSVPHLPARAWQSSRPCWSASP</sequence>
<keyword evidence="2" id="KW-1185">Reference proteome</keyword>
<gene>
    <name evidence="1" type="ORF">PCOR1329_LOCUS28889</name>
</gene>
<protein>
    <submittedName>
        <fullName evidence="1">Uncharacterized protein</fullName>
    </submittedName>
</protein>
<reference evidence="1" key="1">
    <citation type="submission" date="2023-10" db="EMBL/GenBank/DDBJ databases">
        <authorList>
            <person name="Chen Y."/>
            <person name="Shah S."/>
            <person name="Dougan E. K."/>
            <person name="Thang M."/>
            <person name="Chan C."/>
        </authorList>
    </citation>
    <scope>NUCLEOTIDE SEQUENCE [LARGE SCALE GENOMIC DNA]</scope>
</reference>